<dbReference type="Proteomes" id="UP000294480">
    <property type="component" value="Unassembled WGS sequence"/>
</dbReference>
<feature type="compositionally biased region" description="Basic and acidic residues" evidence="1">
    <location>
        <begin position="1"/>
        <end position="28"/>
    </location>
</feature>
<dbReference type="EMBL" id="SNZE01000013">
    <property type="protein sequence ID" value="TDR31071.1"/>
    <property type="molecule type" value="Genomic_DNA"/>
</dbReference>
<proteinExistence type="predicted"/>
<evidence type="ECO:0000313" key="4">
    <source>
        <dbReference type="EMBL" id="TDR31071.1"/>
    </source>
</evidence>
<keyword evidence="2" id="KW-0812">Transmembrane</keyword>
<organism evidence="4 5">
    <name type="scientific">Hydromonas duriensis</name>
    <dbReference type="NCBI Taxonomy" id="1527608"/>
    <lineage>
        <taxon>Bacteria</taxon>
        <taxon>Pseudomonadati</taxon>
        <taxon>Pseudomonadota</taxon>
        <taxon>Betaproteobacteria</taxon>
        <taxon>Burkholderiales</taxon>
        <taxon>Burkholderiaceae</taxon>
        <taxon>Hydromonas</taxon>
    </lineage>
</organism>
<feature type="domain" description="SPOR" evidence="3">
    <location>
        <begin position="170"/>
        <end position="249"/>
    </location>
</feature>
<dbReference type="InterPro" id="IPR036680">
    <property type="entry name" value="SPOR-like_sf"/>
</dbReference>
<keyword evidence="2" id="KW-1133">Transmembrane helix</keyword>
<evidence type="ECO:0000259" key="3">
    <source>
        <dbReference type="PROSITE" id="PS51724"/>
    </source>
</evidence>
<feature type="region of interest" description="Disordered" evidence="1">
    <location>
        <begin position="1"/>
        <end position="42"/>
    </location>
</feature>
<dbReference type="SUPFAM" id="SSF110997">
    <property type="entry name" value="Sporulation related repeat"/>
    <property type="match status" value="1"/>
</dbReference>
<name>A0A4R6Y3W4_9BURK</name>
<comment type="caution">
    <text evidence="4">The sequence shown here is derived from an EMBL/GenBank/DDBJ whole genome shotgun (WGS) entry which is preliminary data.</text>
</comment>
<evidence type="ECO:0000256" key="2">
    <source>
        <dbReference type="SAM" id="Phobius"/>
    </source>
</evidence>
<dbReference type="PROSITE" id="PS51724">
    <property type="entry name" value="SPOR"/>
    <property type="match status" value="1"/>
</dbReference>
<dbReference type="InterPro" id="IPR052521">
    <property type="entry name" value="Cell_div_SPOR-domain"/>
</dbReference>
<dbReference type="PANTHER" id="PTHR38687">
    <property type="entry name" value="CELL DIVISION PROTEIN DEDD-RELATED"/>
    <property type="match status" value="1"/>
</dbReference>
<sequence>MWFKDKKQAEEPEIEPRTTRRRQTDMRSELGLSGSDSGYQPRTVRPTVRRAAAQVDTSTVYNEDVQLNDLKIRARRRLIGALVLLAAAFVILPWVFDDSRKQTAPTVTVNVPDKNLQFDVKNPRAADTTVVVDNLKPTPSSSDKTSDKTAAPKVEAKTDTKPAVVTDKTPVSTQKFLVHIGIVSDTAELNALMKRLSAAGVSATRETITVNGVSKTRVRLGPFDSQTDAQVAANKAKSAAKNPIVIPLK</sequence>
<protein>
    <submittedName>
        <fullName evidence="4">DedD protein</fullName>
    </submittedName>
</protein>
<evidence type="ECO:0000256" key="1">
    <source>
        <dbReference type="SAM" id="MobiDB-lite"/>
    </source>
</evidence>
<evidence type="ECO:0000313" key="5">
    <source>
        <dbReference type="Proteomes" id="UP000294480"/>
    </source>
</evidence>
<reference evidence="4 5" key="1">
    <citation type="submission" date="2019-03" db="EMBL/GenBank/DDBJ databases">
        <title>Genomic Encyclopedia of Type Strains, Phase IV (KMG-IV): sequencing the most valuable type-strain genomes for metagenomic binning, comparative biology and taxonomic classification.</title>
        <authorList>
            <person name="Goeker M."/>
        </authorList>
    </citation>
    <scope>NUCLEOTIDE SEQUENCE [LARGE SCALE GENOMIC DNA]</scope>
    <source>
        <strain evidence="4 5">DSM 102852</strain>
    </source>
</reference>
<dbReference type="AlphaFoldDB" id="A0A4R6Y3W4"/>
<keyword evidence="5" id="KW-1185">Reference proteome</keyword>
<gene>
    <name evidence="4" type="ORF">DFR44_11323</name>
</gene>
<feature type="transmembrane region" description="Helical" evidence="2">
    <location>
        <begin position="78"/>
        <end position="96"/>
    </location>
</feature>
<dbReference type="Pfam" id="PF05036">
    <property type="entry name" value="SPOR"/>
    <property type="match status" value="1"/>
</dbReference>
<dbReference type="InterPro" id="IPR007730">
    <property type="entry name" value="SPOR-like_dom"/>
</dbReference>
<dbReference type="Gene3D" id="3.30.70.1070">
    <property type="entry name" value="Sporulation related repeat"/>
    <property type="match status" value="1"/>
</dbReference>
<accession>A0A4R6Y3W4</accession>
<dbReference type="OrthoDB" id="8563804at2"/>
<dbReference type="GO" id="GO:0042834">
    <property type="term" value="F:peptidoglycan binding"/>
    <property type="evidence" value="ECO:0007669"/>
    <property type="project" value="InterPro"/>
</dbReference>
<dbReference type="RefSeq" id="WP_133620513.1">
    <property type="nucleotide sequence ID" value="NZ_SNZE01000013.1"/>
</dbReference>
<keyword evidence="2" id="KW-0472">Membrane</keyword>
<feature type="region of interest" description="Disordered" evidence="1">
    <location>
        <begin position="134"/>
        <end position="162"/>
    </location>
</feature>